<dbReference type="Proteomes" id="UP000775213">
    <property type="component" value="Unassembled WGS sequence"/>
</dbReference>
<evidence type="ECO:0000313" key="1">
    <source>
        <dbReference type="EMBL" id="KAH0451612.1"/>
    </source>
</evidence>
<proteinExistence type="predicted"/>
<accession>A0AAV7G753</accession>
<dbReference type="AlphaFoldDB" id="A0AAV7G753"/>
<dbReference type="GO" id="GO:0000774">
    <property type="term" value="F:adenyl-nucleotide exchange factor activity"/>
    <property type="evidence" value="ECO:0007669"/>
    <property type="project" value="TreeGrafter"/>
</dbReference>
<comment type="caution">
    <text evidence="1">The sequence shown here is derived from an EMBL/GenBank/DDBJ whole genome shotgun (WGS) entry which is preliminary data.</text>
</comment>
<dbReference type="InterPro" id="IPR011989">
    <property type="entry name" value="ARM-like"/>
</dbReference>
<dbReference type="EMBL" id="JAGFBR010000017">
    <property type="protein sequence ID" value="KAH0451612.1"/>
    <property type="molecule type" value="Genomic_DNA"/>
</dbReference>
<reference evidence="1 2" key="1">
    <citation type="journal article" date="2021" name="Hortic Res">
        <title>Chromosome-scale assembly of the Dendrobium chrysotoxum genome enhances the understanding of orchid evolution.</title>
        <authorList>
            <person name="Zhang Y."/>
            <person name="Zhang G.Q."/>
            <person name="Zhang D."/>
            <person name="Liu X.D."/>
            <person name="Xu X.Y."/>
            <person name="Sun W.H."/>
            <person name="Yu X."/>
            <person name="Zhu X."/>
            <person name="Wang Z.W."/>
            <person name="Zhao X."/>
            <person name="Zhong W.Y."/>
            <person name="Chen H."/>
            <person name="Yin W.L."/>
            <person name="Huang T."/>
            <person name="Niu S.C."/>
            <person name="Liu Z.J."/>
        </authorList>
    </citation>
    <scope>NUCLEOTIDE SEQUENCE [LARGE SCALE GENOMIC DNA]</scope>
    <source>
        <strain evidence="1">Lindl</strain>
    </source>
</reference>
<protein>
    <submittedName>
        <fullName evidence="1">Uncharacterized protein</fullName>
    </submittedName>
</protein>
<evidence type="ECO:0000313" key="2">
    <source>
        <dbReference type="Proteomes" id="UP000775213"/>
    </source>
</evidence>
<dbReference type="PANTHER" id="PTHR19316:SF18">
    <property type="entry name" value="HSP70-BINDING PROTEIN 1"/>
    <property type="match status" value="1"/>
</dbReference>
<dbReference type="PANTHER" id="PTHR19316">
    <property type="entry name" value="PROTEIN FOLDING REGULATOR"/>
    <property type="match status" value="1"/>
</dbReference>
<gene>
    <name evidence="1" type="ORF">IEQ34_018911</name>
</gene>
<sequence>MLKFGSVVLCRQRLCATMSIFRRFDGIDDGAAVILYLMRQRVQFLSLSPSSPKSSRRKCFFLIEDPNIWYQRMNDITEVMKTPQNVLEAHGITTADIEGILEELQEHVESIDMSHDLHSIGGLLPLLGYLRNYNAGI</sequence>
<dbReference type="GO" id="GO:0005783">
    <property type="term" value="C:endoplasmic reticulum"/>
    <property type="evidence" value="ECO:0007669"/>
    <property type="project" value="TreeGrafter"/>
</dbReference>
<name>A0AAV7G753_DENCH</name>
<dbReference type="InterPro" id="IPR050693">
    <property type="entry name" value="Hsp70_NEF-Inhibitors"/>
</dbReference>
<organism evidence="1 2">
    <name type="scientific">Dendrobium chrysotoxum</name>
    <name type="common">Orchid</name>
    <dbReference type="NCBI Taxonomy" id="161865"/>
    <lineage>
        <taxon>Eukaryota</taxon>
        <taxon>Viridiplantae</taxon>
        <taxon>Streptophyta</taxon>
        <taxon>Embryophyta</taxon>
        <taxon>Tracheophyta</taxon>
        <taxon>Spermatophyta</taxon>
        <taxon>Magnoliopsida</taxon>
        <taxon>Liliopsida</taxon>
        <taxon>Asparagales</taxon>
        <taxon>Orchidaceae</taxon>
        <taxon>Epidendroideae</taxon>
        <taxon>Malaxideae</taxon>
        <taxon>Dendrobiinae</taxon>
        <taxon>Dendrobium</taxon>
    </lineage>
</organism>
<dbReference type="Gene3D" id="1.25.10.10">
    <property type="entry name" value="Leucine-rich Repeat Variant"/>
    <property type="match status" value="1"/>
</dbReference>
<keyword evidence="2" id="KW-1185">Reference proteome</keyword>